<reference evidence="1 2" key="1">
    <citation type="journal article" date="2010" name="Nature">
        <title>Genome sequencing and analysis of the model grass Brachypodium distachyon.</title>
        <authorList>
            <consortium name="International Brachypodium Initiative"/>
        </authorList>
    </citation>
    <scope>NUCLEOTIDE SEQUENCE [LARGE SCALE GENOMIC DNA]</scope>
    <source>
        <strain evidence="1 2">Bd21</strain>
    </source>
</reference>
<dbReference type="SUPFAM" id="SSF56219">
    <property type="entry name" value="DNase I-like"/>
    <property type="match status" value="1"/>
</dbReference>
<keyword evidence="3" id="KW-1185">Reference proteome</keyword>
<dbReference type="Gene3D" id="3.60.10.10">
    <property type="entry name" value="Endonuclease/exonuclease/phosphatase"/>
    <property type="match status" value="1"/>
</dbReference>
<dbReference type="GO" id="GO:0003906">
    <property type="term" value="F:DNA-(apurinic or apyrimidinic site) endonuclease activity"/>
    <property type="evidence" value="ECO:0000318"/>
    <property type="project" value="GO_Central"/>
</dbReference>
<evidence type="ECO:0008006" key="4">
    <source>
        <dbReference type="Google" id="ProtNLM"/>
    </source>
</evidence>
<sequence>MSANPKCLVWNVRGLNSPAKRTTVLQVVSRICPALVCFQETKLQTCAVIVEQCLGRNFDFYYLAASGSRGGILLAWQPNLLSLSHPHLSEHSIAARVRSAEGDWWITGVYGPHQ</sequence>
<name>A0A2K2CWI8_BRADI</name>
<dbReference type="InParanoid" id="A0A2K2CWI8"/>
<dbReference type="PANTHER" id="PTHR35218">
    <property type="entry name" value="RNASE H DOMAIN-CONTAINING PROTEIN"/>
    <property type="match status" value="1"/>
</dbReference>
<dbReference type="PANTHER" id="PTHR35218:SF9">
    <property type="entry name" value="ENDONUCLEASE_EXONUCLEASE_PHOSPHATASE DOMAIN-CONTAINING PROTEIN"/>
    <property type="match status" value="1"/>
</dbReference>
<evidence type="ECO:0000313" key="2">
    <source>
        <dbReference type="EnsemblPlants" id="PNT66382"/>
    </source>
</evidence>
<reference evidence="1" key="2">
    <citation type="submission" date="2017-06" db="EMBL/GenBank/DDBJ databases">
        <title>WGS assembly of Brachypodium distachyon.</title>
        <authorList>
            <consortium name="The International Brachypodium Initiative"/>
            <person name="Lucas S."/>
            <person name="Harmon-Smith M."/>
            <person name="Lail K."/>
            <person name="Tice H."/>
            <person name="Grimwood J."/>
            <person name="Bruce D."/>
            <person name="Barry K."/>
            <person name="Shu S."/>
            <person name="Lindquist E."/>
            <person name="Wang M."/>
            <person name="Pitluck S."/>
            <person name="Vogel J.P."/>
            <person name="Garvin D.F."/>
            <person name="Mockler T.C."/>
            <person name="Schmutz J."/>
            <person name="Rokhsar D."/>
            <person name="Bevan M.W."/>
        </authorList>
    </citation>
    <scope>NUCLEOTIDE SEQUENCE</scope>
    <source>
        <strain evidence="1">Bd21</strain>
    </source>
</reference>
<proteinExistence type="predicted"/>
<organism evidence="1">
    <name type="scientific">Brachypodium distachyon</name>
    <name type="common">Purple false brome</name>
    <name type="synonym">Trachynia distachya</name>
    <dbReference type="NCBI Taxonomy" id="15368"/>
    <lineage>
        <taxon>Eukaryota</taxon>
        <taxon>Viridiplantae</taxon>
        <taxon>Streptophyta</taxon>
        <taxon>Embryophyta</taxon>
        <taxon>Tracheophyta</taxon>
        <taxon>Spermatophyta</taxon>
        <taxon>Magnoliopsida</taxon>
        <taxon>Liliopsida</taxon>
        <taxon>Poales</taxon>
        <taxon>Poaceae</taxon>
        <taxon>BOP clade</taxon>
        <taxon>Pooideae</taxon>
        <taxon>Stipodae</taxon>
        <taxon>Brachypodieae</taxon>
        <taxon>Brachypodium</taxon>
    </lineage>
</organism>
<dbReference type="GO" id="GO:0005634">
    <property type="term" value="C:nucleus"/>
    <property type="evidence" value="ECO:0000318"/>
    <property type="project" value="GO_Central"/>
</dbReference>
<dbReference type="AlphaFoldDB" id="A0A2K2CWI8"/>
<reference evidence="2" key="3">
    <citation type="submission" date="2018-08" db="UniProtKB">
        <authorList>
            <consortium name="EnsemblPlants"/>
        </authorList>
    </citation>
    <scope>IDENTIFICATION</scope>
    <source>
        <strain evidence="2">cv. Bd21</strain>
    </source>
</reference>
<dbReference type="EMBL" id="CM000882">
    <property type="protein sequence ID" value="PNT66382.1"/>
    <property type="molecule type" value="Genomic_DNA"/>
</dbReference>
<dbReference type="InterPro" id="IPR036691">
    <property type="entry name" value="Endo/exonu/phosph_ase_sf"/>
</dbReference>
<dbReference type="GO" id="GO:0008311">
    <property type="term" value="F:double-stranded DNA 3'-5' DNA exonuclease activity"/>
    <property type="evidence" value="ECO:0000318"/>
    <property type="project" value="GO_Central"/>
</dbReference>
<gene>
    <name evidence="1" type="ORF">BRADI_3g10872v3</name>
</gene>
<evidence type="ECO:0000313" key="1">
    <source>
        <dbReference type="EMBL" id="PNT66382.1"/>
    </source>
</evidence>
<dbReference type="GO" id="GO:0008081">
    <property type="term" value="F:phosphoric diester hydrolase activity"/>
    <property type="evidence" value="ECO:0000318"/>
    <property type="project" value="GO_Central"/>
</dbReference>
<protein>
    <recommendedName>
        <fullName evidence="4">Endonuclease/exonuclease/phosphatase domain-containing protein</fullName>
    </recommendedName>
</protein>
<evidence type="ECO:0000313" key="3">
    <source>
        <dbReference type="Proteomes" id="UP000008810"/>
    </source>
</evidence>
<dbReference type="EnsemblPlants" id="PNT66382">
    <property type="protein sequence ID" value="PNT66382"/>
    <property type="gene ID" value="BRADI_3g10872v3"/>
</dbReference>
<dbReference type="Proteomes" id="UP000008810">
    <property type="component" value="Chromosome 3"/>
</dbReference>
<dbReference type="Gramene" id="PNT66382">
    <property type="protein sequence ID" value="PNT66382"/>
    <property type="gene ID" value="BRADI_3g10872v3"/>
</dbReference>
<feature type="non-terminal residue" evidence="1">
    <location>
        <position position="114"/>
    </location>
</feature>
<accession>A0A2K2CWI8</accession>
<dbReference type="GO" id="GO:0006284">
    <property type="term" value="P:base-excision repair"/>
    <property type="evidence" value="ECO:0000318"/>
    <property type="project" value="GO_Central"/>
</dbReference>